<dbReference type="InterPro" id="IPR031304">
    <property type="entry name" value="SLT_2"/>
</dbReference>
<keyword evidence="2" id="KW-1133">Transmembrane helix</keyword>
<dbReference type="PANTHER" id="PTHR30163:SF8">
    <property type="entry name" value="LYTIC MUREIN TRANSGLYCOSYLASE"/>
    <property type="match status" value="1"/>
</dbReference>
<dbReference type="InterPro" id="IPR043426">
    <property type="entry name" value="MltB-like"/>
</dbReference>
<sequence length="344" mass="34819">MSGARAGTDPAAAAADGGAAATERPPGPPPRVRAATPDAAVTPGRPAVRPGTPADAARHRGAAAPPPHRTLGGWLRHPGVGLAAPYLVMVALIAASVLTGGLLPDLRDPPAADAAPTTNPTPTLDGGALPTGGPTGTGAPTFGPTGLPPTGTTGRPADTLRGWAAGLATRTVIPPTALEAYGYAELVVGRTLPRCRLSWTTLAAIGLVESGHGSHNGAQLGPDGKALPTIIGLPLDGKEGRAPIKDTDRGVLDGDKVWDRAVGPMQFIPTTWQRSGADGDGDGIKDPNDLDDAALAAGQYLCAGGRDLGDAAQWWRAILAYNNLAPYAQKVYTTANDYGVRSRS</sequence>
<feature type="compositionally biased region" description="Low complexity" evidence="1">
    <location>
        <begin position="111"/>
        <end position="128"/>
    </location>
</feature>
<comment type="caution">
    <text evidence="4">The sequence shown here is derived from an EMBL/GenBank/DDBJ whole genome shotgun (WGS) entry which is preliminary data.</text>
</comment>
<keyword evidence="2" id="KW-0472">Membrane</keyword>
<reference evidence="4" key="2">
    <citation type="submission" date="2020-09" db="EMBL/GenBank/DDBJ databases">
        <authorList>
            <person name="Sun Q."/>
            <person name="Ohkuma M."/>
        </authorList>
    </citation>
    <scope>NUCLEOTIDE SEQUENCE</scope>
    <source>
        <strain evidence="4">JCM 3090</strain>
    </source>
</reference>
<dbReference type="CDD" id="cd13399">
    <property type="entry name" value="Slt35-like"/>
    <property type="match status" value="1"/>
</dbReference>
<dbReference type="GO" id="GO:0009253">
    <property type="term" value="P:peptidoglycan catabolic process"/>
    <property type="evidence" value="ECO:0007669"/>
    <property type="project" value="TreeGrafter"/>
</dbReference>
<dbReference type="RefSeq" id="WP_229783572.1">
    <property type="nucleotide sequence ID" value="NZ_BMQB01000004.1"/>
</dbReference>
<feature type="compositionally biased region" description="Low complexity" evidence="1">
    <location>
        <begin position="137"/>
        <end position="157"/>
    </location>
</feature>
<evidence type="ECO:0000256" key="1">
    <source>
        <dbReference type="SAM" id="MobiDB-lite"/>
    </source>
</evidence>
<proteinExistence type="predicted"/>
<organism evidence="4 5">
    <name type="scientific">Pilimelia anulata</name>
    <dbReference type="NCBI Taxonomy" id="53371"/>
    <lineage>
        <taxon>Bacteria</taxon>
        <taxon>Bacillati</taxon>
        <taxon>Actinomycetota</taxon>
        <taxon>Actinomycetes</taxon>
        <taxon>Micromonosporales</taxon>
        <taxon>Micromonosporaceae</taxon>
        <taxon>Pilimelia</taxon>
    </lineage>
</organism>
<feature type="compositionally biased region" description="Low complexity" evidence="1">
    <location>
        <begin position="1"/>
        <end position="24"/>
    </location>
</feature>
<dbReference type="Proteomes" id="UP000649739">
    <property type="component" value="Unassembled WGS sequence"/>
</dbReference>
<dbReference type="InterPro" id="IPR023346">
    <property type="entry name" value="Lysozyme-like_dom_sf"/>
</dbReference>
<gene>
    <name evidence="4" type="ORF">GCM10010123_22020</name>
</gene>
<feature type="transmembrane region" description="Helical" evidence="2">
    <location>
        <begin position="83"/>
        <end position="103"/>
    </location>
</feature>
<dbReference type="SUPFAM" id="SSF53955">
    <property type="entry name" value="Lysozyme-like"/>
    <property type="match status" value="1"/>
</dbReference>
<keyword evidence="2" id="KW-0812">Transmembrane</keyword>
<feature type="domain" description="Transglycosylase SLT" evidence="3">
    <location>
        <begin position="259"/>
        <end position="305"/>
    </location>
</feature>
<evidence type="ECO:0000256" key="2">
    <source>
        <dbReference type="SAM" id="Phobius"/>
    </source>
</evidence>
<keyword evidence="5" id="KW-1185">Reference proteome</keyword>
<dbReference type="Pfam" id="PF13406">
    <property type="entry name" value="SLT_2"/>
    <property type="match status" value="1"/>
</dbReference>
<dbReference type="AlphaFoldDB" id="A0A8J3F914"/>
<dbReference type="PANTHER" id="PTHR30163">
    <property type="entry name" value="MEMBRANE-BOUND LYTIC MUREIN TRANSGLYCOSYLASE B"/>
    <property type="match status" value="1"/>
</dbReference>
<evidence type="ECO:0000313" key="5">
    <source>
        <dbReference type="Proteomes" id="UP000649739"/>
    </source>
</evidence>
<dbReference type="EMBL" id="BMQB01000004">
    <property type="protein sequence ID" value="GGJ91802.1"/>
    <property type="molecule type" value="Genomic_DNA"/>
</dbReference>
<accession>A0A8J3F914</accession>
<dbReference type="GO" id="GO:0008933">
    <property type="term" value="F:peptidoglycan lytic transglycosylase activity"/>
    <property type="evidence" value="ECO:0007669"/>
    <property type="project" value="TreeGrafter"/>
</dbReference>
<dbReference type="Gene3D" id="1.10.530.10">
    <property type="match status" value="1"/>
</dbReference>
<feature type="region of interest" description="Disordered" evidence="1">
    <location>
        <begin position="109"/>
        <end position="157"/>
    </location>
</feature>
<evidence type="ECO:0000313" key="4">
    <source>
        <dbReference type="EMBL" id="GGJ91802.1"/>
    </source>
</evidence>
<feature type="region of interest" description="Disordered" evidence="1">
    <location>
        <begin position="1"/>
        <end position="70"/>
    </location>
</feature>
<name>A0A8J3F914_9ACTN</name>
<evidence type="ECO:0000259" key="3">
    <source>
        <dbReference type="Pfam" id="PF13406"/>
    </source>
</evidence>
<protein>
    <submittedName>
        <fullName evidence="4">Murein transglycosylase</fullName>
    </submittedName>
</protein>
<reference evidence="4" key="1">
    <citation type="journal article" date="2014" name="Int. J. Syst. Evol. Microbiol.">
        <title>Complete genome sequence of Corynebacterium casei LMG S-19264T (=DSM 44701T), isolated from a smear-ripened cheese.</title>
        <authorList>
            <consortium name="US DOE Joint Genome Institute (JGI-PGF)"/>
            <person name="Walter F."/>
            <person name="Albersmeier A."/>
            <person name="Kalinowski J."/>
            <person name="Ruckert C."/>
        </authorList>
    </citation>
    <scope>NUCLEOTIDE SEQUENCE</scope>
    <source>
        <strain evidence="4">JCM 3090</strain>
    </source>
</reference>